<sequence>MVPDCRGQDRKNERLLAEELEAAGARASVTSVHEEFVPLNTDIVAACSQLQLDRLFQENQPDQGLDHMTAQTFTDAVASFRGLETRLAGALPRFGGYVHRLDQAVANAATEPAWLIATDRDSFHRIWFEFHEDLIATLGIQR</sequence>
<dbReference type="EMBL" id="CAQI01000027">
    <property type="protein sequence ID" value="CCQ44534.1"/>
    <property type="molecule type" value="Genomic_DNA"/>
</dbReference>
<name>A0A024GYH7_9MICC</name>
<dbReference type="RefSeq" id="WP_235436488.1">
    <property type="nucleotide sequence ID" value="NZ_CAQI01000027.1"/>
</dbReference>
<dbReference type="Proteomes" id="UP000035722">
    <property type="component" value="Unassembled WGS sequence"/>
</dbReference>
<dbReference type="AlphaFoldDB" id="A0A024GYH7"/>
<reference evidence="2" key="1">
    <citation type="journal article" date="2014" name="Genome Announc.">
        <title>Genome Sequence of Arthrobacter siccitolerans 4J27, a Xeroprotectant-Producing Desiccation-Tolerant Microorganism.</title>
        <authorList>
            <person name="Manzanera M."/>
            <person name="Santa-Cruz-Calvo L."/>
            <person name="Vilchez J.I."/>
            <person name="Garcia-Fontana C."/>
            <person name="Silva-Castro G.A."/>
            <person name="Calvo C."/>
            <person name="Gonzalez-Lopez J."/>
        </authorList>
    </citation>
    <scope>NUCLEOTIDE SEQUENCE [LARGE SCALE GENOMIC DNA]</scope>
    <source>
        <strain evidence="2">4J27</strain>
    </source>
</reference>
<gene>
    <name evidence="1" type="ORF">ARTSIC4J27_460</name>
</gene>
<proteinExistence type="predicted"/>
<accession>A0A024GYH7</accession>
<organism evidence="1 2">
    <name type="scientific">Pseudarthrobacter siccitolerans</name>
    <dbReference type="NCBI Taxonomy" id="861266"/>
    <lineage>
        <taxon>Bacteria</taxon>
        <taxon>Bacillati</taxon>
        <taxon>Actinomycetota</taxon>
        <taxon>Actinomycetes</taxon>
        <taxon>Micrococcales</taxon>
        <taxon>Micrococcaceae</taxon>
        <taxon>Pseudarthrobacter</taxon>
    </lineage>
</organism>
<comment type="caution">
    <text evidence="1">The sequence shown here is derived from an EMBL/GenBank/DDBJ whole genome shotgun (WGS) entry which is preliminary data.</text>
</comment>
<protein>
    <submittedName>
        <fullName evidence="1">Uncharacterized protein</fullName>
    </submittedName>
</protein>
<evidence type="ECO:0000313" key="2">
    <source>
        <dbReference type="Proteomes" id="UP000035722"/>
    </source>
</evidence>
<dbReference type="STRING" id="861266.ARTSIC4J27_460"/>
<evidence type="ECO:0000313" key="1">
    <source>
        <dbReference type="EMBL" id="CCQ44534.1"/>
    </source>
</evidence>
<keyword evidence="2" id="KW-1185">Reference proteome</keyword>